<accession>A0A850HCP6</accession>
<dbReference type="RefSeq" id="WP_176274161.1">
    <property type="nucleotide sequence ID" value="NZ_JABWTA010000001.1"/>
</dbReference>
<dbReference type="AlphaFoldDB" id="A0A850HCP6"/>
<proteinExistence type="predicted"/>
<dbReference type="Pfam" id="PF18856">
    <property type="entry name" value="baeRF_family12"/>
    <property type="match status" value="1"/>
</dbReference>
<organism evidence="2 3">
    <name type="scientific">Altererythrobacter lutimaris</name>
    <dbReference type="NCBI Taxonomy" id="2743979"/>
    <lineage>
        <taxon>Bacteria</taxon>
        <taxon>Pseudomonadati</taxon>
        <taxon>Pseudomonadota</taxon>
        <taxon>Alphaproteobacteria</taxon>
        <taxon>Sphingomonadales</taxon>
        <taxon>Erythrobacteraceae</taxon>
        <taxon>Altererythrobacter</taxon>
    </lineage>
</organism>
<keyword evidence="3" id="KW-1185">Reference proteome</keyword>
<feature type="compositionally biased region" description="Low complexity" evidence="1">
    <location>
        <begin position="54"/>
        <end position="64"/>
    </location>
</feature>
<dbReference type="EMBL" id="JABWTA010000001">
    <property type="protein sequence ID" value="NVE95993.1"/>
    <property type="molecule type" value="Genomic_DNA"/>
</dbReference>
<evidence type="ECO:0000313" key="2">
    <source>
        <dbReference type="EMBL" id="NVE95993.1"/>
    </source>
</evidence>
<name>A0A850HCP6_9SPHN</name>
<dbReference type="Proteomes" id="UP000546031">
    <property type="component" value="Unassembled WGS sequence"/>
</dbReference>
<feature type="compositionally biased region" description="Basic and acidic residues" evidence="1">
    <location>
        <begin position="37"/>
        <end position="53"/>
    </location>
</feature>
<gene>
    <name evidence="2" type="ORF">HUO12_13900</name>
</gene>
<evidence type="ECO:0000256" key="1">
    <source>
        <dbReference type="SAM" id="MobiDB-lite"/>
    </source>
</evidence>
<comment type="caution">
    <text evidence="2">The sequence shown here is derived from an EMBL/GenBank/DDBJ whole genome shotgun (WGS) entry which is preliminary data.</text>
</comment>
<evidence type="ECO:0000313" key="3">
    <source>
        <dbReference type="Proteomes" id="UP000546031"/>
    </source>
</evidence>
<protein>
    <submittedName>
        <fullName evidence="2">Host attachment protein</fullName>
    </submittedName>
</protein>
<sequence>MKLKHGALVMAIDGTKLMLMRNDGDTKKPVLQTIAQEKADNPKTSRQGADRPGRSFSSASPRRSSLGETDLHDEAKKGFAKSALKQLQKHHEDQGGDVIVLAAPSVLGDFRKHCPDSLRSAIIAEIDKDVVNHEPQDIAAIIDALDA</sequence>
<feature type="region of interest" description="Disordered" evidence="1">
    <location>
        <begin position="35"/>
        <end position="74"/>
    </location>
</feature>
<reference evidence="2 3" key="1">
    <citation type="submission" date="2020-06" db="EMBL/GenBank/DDBJ databases">
        <title>Altererythrobacter lutimaris sp. nov., a marine bacterium isolated from a tidal flat.</title>
        <authorList>
            <person name="Kim D."/>
            <person name="Yoo Y."/>
            <person name="Kim J.-J."/>
        </authorList>
    </citation>
    <scope>NUCLEOTIDE SEQUENCE [LARGE SCALE GENOMIC DNA]</scope>
    <source>
        <strain evidence="2 3">JGD-16</strain>
    </source>
</reference>
<dbReference type="InterPro" id="IPR041374">
    <property type="entry name" value="BaeRF_family12"/>
</dbReference>